<dbReference type="SMART" id="SM00448">
    <property type="entry name" value="REC"/>
    <property type="match status" value="1"/>
</dbReference>
<evidence type="ECO:0000256" key="2">
    <source>
        <dbReference type="ARBA" id="ARBA00023015"/>
    </source>
</evidence>
<dbReference type="SMART" id="SM00421">
    <property type="entry name" value="HTH_LUXR"/>
    <property type="match status" value="1"/>
</dbReference>
<evidence type="ECO:0000256" key="5">
    <source>
        <dbReference type="PROSITE-ProRule" id="PRU00169"/>
    </source>
</evidence>
<dbReference type="PRINTS" id="PR00038">
    <property type="entry name" value="HTHLUXR"/>
</dbReference>
<evidence type="ECO:0000259" key="6">
    <source>
        <dbReference type="PROSITE" id="PS50043"/>
    </source>
</evidence>
<name>A0AAU6SEN6_9MICO</name>
<keyword evidence="4" id="KW-0804">Transcription</keyword>
<dbReference type="InterPro" id="IPR039420">
    <property type="entry name" value="WalR-like"/>
</dbReference>
<keyword evidence="3" id="KW-0238">DNA-binding</keyword>
<dbReference type="InterPro" id="IPR000792">
    <property type="entry name" value="Tscrpt_reg_LuxR_C"/>
</dbReference>
<keyword evidence="1 5" id="KW-0597">Phosphoprotein</keyword>
<dbReference type="Gene3D" id="3.40.50.2300">
    <property type="match status" value="1"/>
</dbReference>
<dbReference type="Pfam" id="PF00196">
    <property type="entry name" value="GerE"/>
    <property type="match status" value="1"/>
</dbReference>
<feature type="domain" description="Response regulatory" evidence="7">
    <location>
        <begin position="1"/>
        <end position="111"/>
    </location>
</feature>
<dbReference type="AlphaFoldDB" id="A0AAU6SEN6"/>
<dbReference type="PANTHER" id="PTHR43214:SF24">
    <property type="entry name" value="TRANSCRIPTIONAL REGULATORY PROTEIN NARL-RELATED"/>
    <property type="match status" value="1"/>
</dbReference>
<dbReference type="PROSITE" id="PS50043">
    <property type="entry name" value="HTH_LUXR_2"/>
    <property type="match status" value="1"/>
</dbReference>
<feature type="domain" description="HTH luxR-type" evidence="6">
    <location>
        <begin position="140"/>
        <end position="205"/>
    </location>
</feature>
<dbReference type="GO" id="GO:0003677">
    <property type="term" value="F:DNA binding"/>
    <property type="evidence" value="ECO:0007669"/>
    <property type="project" value="UniProtKB-KW"/>
</dbReference>
<proteinExistence type="predicted"/>
<dbReference type="CDD" id="cd17535">
    <property type="entry name" value="REC_NarL-like"/>
    <property type="match status" value="1"/>
</dbReference>
<dbReference type="InterPro" id="IPR001789">
    <property type="entry name" value="Sig_transdc_resp-reg_receiver"/>
</dbReference>
<dbReference type="SUPFAM" id="SSF52172">
    <property type="entry name" value="CheY-like"/>
    <property type="match status" value="1"/>
</dbReference>
<evidence type="ECO:0000256" key="4">
    <source>
        <dbReference type="ARBA" id="ARBA00023163"/>
    </source>
</evidence>
<dbReference type="PROSITE" id="PS50110">
    <property type="entry name" value="RESPONSE_REGULATORY"/>
    <property type="match status" value="1"/>
</dbReference>
<protein>
    <submittedName>
        <fullName evidence="8">Response regulator transcription factor</fullName>
    </submittedName>
</protein>
<dbReference type="InterPro" id="IPR058245">
    <property type="entry name" value="NreC/VraR/RcsB-like_REC"/>
</dbReference>
<dbReference type="PANTHER" id="PTHR43214">
    <property type="entry name" value="TWO-COMPONENT RESPONSE REGULATOR"/>
    <property type="match status" value="1"/>
</dbReference>
<evidence type="ECO:0000313" key="8">
    <source>
        <dbReference type="EMBL" id="WZO35363.1"/>
    </source>
</evidence>
<keyword evidence="2" id="KW-0805">Transcription regulation</keyword>
<evidence type="ECO:0000256" key="3">
    <source>
        <dbReference type="ARBA" id="ARBA00023125"/>
    </source>
</evidence>
<dbReference type="Pfam" id="PF00072">
    <property type="entry name" value="Response_reg"/>
    <property type="match status" value="1"/>
</dbReference>
<evidence type="ECO:0000259" key="7">
    <source>
        <dbReference type="PROSITE" id="PS50110"/>
    </source>
</evidence>
<dbReference type="PROSITE" id="PS00622">
    <property type="entry name" value="HTH_LUXR_1"/>
    <property type="match status" value="1"/>
</dbReference>
<feature type="modified residue" description="4-aspartylphosphate" evidence="5">
    <location>
        <position position="46"/>
    </location>
</feature>
<gene>
    <name evidence="8" type="ORF">MRBLWS13_003063</name>
</gene>
<dbReference type="SUPFAM" id="SSF46894">
    <property type="entry name" value="C-terminal effector domain of the bipartite response regulators"/>
    <property type="match status" value="1"/>
</dbReference>
<dbReference type="GO" id="GO:0006355">
    <property type="term" value="P:regulation of DNA-templated transcription"/>
    <property type="evidence" value="ECO:0007669"/>
    <property type="project" value="InterPro"/>
</dbReference>
<evidence type="ECO:0000256" key="1">
    <source>
        <dbReference type="ARBA" id="ARBA00022553"/>
    </source>
</evidence>
<organism evidence="8">
    <name type="scientific">Microbacterium sp. LWS13-1.2</name>
    <dbReference type="NCBI Taxonomy" id="3135264"/>
    <lineage>
        <taxon>Bacteria</taxon>
        <taxon>Bacillati</taxon>
        <taxon>Actinomycetota</taxon>
        <taxon>Actinomycetes</taxon>
        <taxon>Micrococcales</taxon>
        <taxon>Microbacteriaceae</taxon>
        <taxon>Microbacterium</taxon>
    </lineage>
</organism>
<dbReference type="GO" id="GO:0000160">
    <property type="term" value="P:phosphorelay signal transduction system"/>
    <property type="evidence" value="ECO:0007669"/>
    <property type="project" value="InterPro"/>
</dbReference>
<dbReference type="InterPro" id="IPR016032">
    <property type="entry name" value="Sig_transdc_resp-reg_C-effctor"/>
</dbReference>
<sequence length="210" mass="22175">MVIAVEDRAAPLLESDPEIDVVFEAANGREAIDGSQRHRPDVAVLDIRMSVLDGLSAATEIATTVPGTRIVMLTTFGEDDYIERALGGGALGFLLKAADPRELIAGVRAVSEGGAYLSPDIARRVIAPYREGDRVRSAEARESAAALTDREREVLALLGAGASNAEIGTQLHLVEGTVKGYVSSILVKLGLRNRVEAAVLAFRAGIVEAD</sequence>
<reference evidence="8" key="1">
    <citation type="submission" date="2024-04" db="EMBL/GenBank/DDBJ databases">
        <authorList>
            <person name="Roder T."/>
            <person name="Oberhansli S."/>
            <person name="Kreuzer M."/>
        </authorList>
    </citation>
    <scope>NUCLEOTIDE SEQUENCE</scope>
    <source>
        <strain evidence="8">LWS13-1.2</strain>
    </source>
</reference>
<dbReference type="CDD" id="cd06170">
    <property type="entry name" value="LuxR_C_like"/>
    <property type="match status" value="1"/>
</dbReference>
<dbReference type="InterPro" id="IPR011006">
    <property type="entry name" value="CheY-like_superfamily"/>
</dbReference>
<dbReference type="EMBL" id="CP151632">
    <property type="protein sequence ID" value="WZO35363.1"/>
    <property type="molecule type" value="Genomic_DNA"/>
</dbReference>
<accession>A0AAU6SEN6</accession>